<dbReference type="Gene3D" id="3.10.580.10">
    <property type="entry name" value="CBS-domain"/>
    <property type="match status" value="1"/>
</dbReference>
<dbReference type="InterPro" id="IPR014743">
    <property type="entry name" value="Cl-channel_core"/>
</dbReference>
<feature type="transmembrane region" description="Helical" evidence="12">
    <location>
        <begin position="578"/>
        <end position="596"/>
    </location>
</feature>
<dbReference type="CDD" id="cd04591">
    <property type="entry name" value="CBS_pair_voltage-gated_CLC_euk_bac"/>
    <property type="match status" value="1"/>
</dbReference>
<dbReference type="InterPro" id="IPR000644">
    <property type="entry name" value="CBS_dom"/>
</dbReference>
<feature type="transmembrane region" description="Helical" evidence="12">
    <location>
        <begin position="608"/>
        <end position="631"/>
    </location>
</feature>
<dbReference type="CDD" id="cd03685">
    <property type="entry name" value="ClC_6_like"/>
    <property type="match status" value="1"/>
</dbReference>
<feature type="transmembrane region" description="Helical" evidence="12">
    <location>
        <begin position="471"/>
        <end position="489"/>
    </location>
</feature>
<evidence type="ECO:0000256" key="12">
    <source>
        <dbReference type="RuleBase" id="RU361221"/>
    </source>
</evidence>
<feature type="transmembrane region" description="Helical" evidence="12">
    <location>
        <begin position="637"/>
        <end position="659"/>
    </location>
</feature>
<proteinExistence type="inferred from homology"/>
<keyword evidence="7 12" id="KW-0406">Ion transport</keyword>
<dbReference type="SMART" id="SM00116">
    <property type="entry name" value="CBS"/>
    <property type="match status" value="2"/>
</dbReference>
<evidence type="ECO:0000259" key="14">
    <source>
        <dbReference type="PROSITE" id="PS51371"/>
    </source>
</evidence>
<dbReference type="RefSeq" id="XP_070316909.1">
    <property type="nucleotide sequence ID" value="XM_070460808.1"/>
</dbReference>
<dbReference type="SUPFAM" id="SSF81340">
    <property type="entry name" value="Clc chloride channel"/>
    <property type="match status" value="2"/>
</dbReference>
<accession>A0ABM4HMW8</accession>
<evidence type="ECO:0000313" key="16">
    <source>
        <dbReference type="RefSeq" id="XP_070316909.1"/>
    </source>
</evidence>
<evidence type="ECO:0000256" key="3">
    <source>
        <dbReference type="ARBA" id="ARBA00022449"/>
    </source>
</evidence>
<evidence type="ECO:0000256" key="5">
    <source>
        <dbReference type="ARBA" id="ARBA00022737"/>
    </source>
</evidence>
<keyword evidence="8 11" id="KW-0129">CBS domain</keyword>
<dbReference type="InterPro" id="IPR002249">
    <property type="entry name" value="CIC-7"/>
</dbReference>
<evidence type="ECO:0000313" key="15">
    <source>
        <dbReference type="Proteomes" id="UP001652640"/>
    </source>
</evidence>
<dbReference type="PRINTS" id="PR00762">
    <property type="entry name" value="CLCHANNEL"/>
</dbReference>
<dbReference type="GeneID" id="110132828"/>
<keyword evidence="3" id="KW-0050">Antiport</keyword>
<gene>
    <name evidence="16" type="primary">CLCN7</name>
</gene>
<evidence type="ECO:0000256" key="1">
    <source>
        <dbReference type="ARBA" id="ARBA00004141"/>
    </source>
</evidence>
<reference evidence="15" key="1">
    <citation type="journal article" date="2022" name="J. Hered.">
        <title>A De Novo Chromosome-Level Genome Assembly of the White-Tailed Deer, Odocoileus Virginianus.</title>
        <authorList>
            <person name="London E.W."/>
            <person name="Roca A.L."/>
            <person name="Novakofski J.E."/>
            <person name="Mateus-Pinilla N.E."/>
        </authorList>
    </citation>
    <scope>NUCLEOTIDE SEQUENCE [LARGE SCALE GENOMIC DNA]</scope>
</reference>
<feature type="domain" description="CBS" evidence="14">
    <location>
        <begin position="831"/>
        <end position="889"/>
    </location>
</feature>
<organism evidence="15 16">
    <name type="scientific">Odocoileus virginianus</name>
    <name type="common">White-tailed deer</name>
    <dbReference type="NCBI Taxonomy" id="9874"/>
    <lineage>
        <taxon>Eukaryota</taxon>
        <taxon>Metazoa</taxon>
        <taxon>Chordata</taxon>
        <taxon>Craniata</taxon>
        <taxon>Vertebrata</taxon>
        <taxon>Euteleostomi</taxon>
        <taxon>Mammalia</taxon>
        <taxon>Eutheria</taxon>
        <taxon>Laurasiatheria</taxon>
        <taxon>Artiodactyla</taxon>
        <taxon>Ruminantia</taxon>
        <taxon>Pecora</taxon>
        <taxon>Cervidae</taxon>
        <taxon>Odocoileinae</taxon>
        <taxon>Odocoileus</taxon>
    </lineage>
</organism>
<comment type="subcellular location">
    <subcellularLocation>
        <location evidence="1 12">Membrane</location>
        <topology evidence="1 12">Multi-pass membrane protein</topology>
    </subcellularLocation>
</comment>
<dbReference type="PANTHER" id="PTHR11689:SF136">
    <property type="entry name" value="H(+)_CL(-) EXCHANGE TRANSPORTER 7"/>
    <property type="match status" value="1"/>
</dbReference>
<evidence type="ECO:0000256" key="11">
    <source>
        <dbReference type="PROSITE-ProRule" id="PRU00703"/>
    </source>
</evidence>
<evidence type="ECO:0000256" key="8">
    <source>
        <dbReference type="ARBA" id="ARBA00023122"/>
    </source>
</evidence>
<keyword evidence="9 12" id="KW-0472">Membrane</keyword>
<dbReference type="PROSITE" id="PS51371">
    <property type="entry name" value="CBS"/>
    <property type="match status" value="2"/>
</dbReference>
<evidence type="ECO:0000256" key="6">
    <source>
        <dbReference type="ARBA" id="ARBA00022989"/>
    </source>
</evidence>
<dbReference type="PRINTS" id="PR01118">
    <property type="entry name" value="CLCHANNEL7"/>
</dbReference>
<evidence type="ECO:0000256" key="7">
    <source>
        <dbReference type="ARBA" id="ARBA00023065"/>
    </source>
</evidence>
<keyword evidence="5" id="KW-0677">Repeat</keyword>
<reference evidence="16" key="2">
    <citation type="submission" date="2025-08" db="UniProtKB">
        <authorList>
            <consortium name="RefSeq"/>
        </authorList>
    </citation>
    <scope>IDENTIFICATION</scope>
    <source>
        <tissue evidence="16">Tongue muscle</tissue>
    </source>
</reference>
<dbReference type="PANTHER" id="PTHR11689">
    <property type="entry name" value="CHLORIDE CHANNEL PROTEIN CLC FAMILY MEMBER"/>
    <property type="match status" value="1"/>
</dbReference>
<feature type="transmembrane region" description="Helical" evidence="12">
    <location>
        <begin position="292"/>
        <end position="315"/>
    </location>
</feature>
<dbReference type="Proteomes" id="UP001652640">
    <property type="component" value="Chromosome 33"/>
</dbReference>
<feature type="domain" description="CBS" evidence="14">
    <location>
        <begin position="721"/>
        <end position="785"/>
    </location>
</feature>
<feature type="region of interest" description="Disordered" evidence="13">
    <location>
        <begin position="1"/>
        <end position="38"/>
    </location>
</feature>
<keyword evidence="2 12" id="KW-0813">Transport</keyword>
<feature type="transmembrane region" description="Helical" evidence="12">
    <location>
        <begin position="131"/>
        <end position="152"/>
    </location>
</feature>
<feature type="transmembrane region" description="Helical" evidence="12">
    <location>
        <begin position="327"/>
        <end position="349"/>
    </location>
</feature>
<keyword evidence="6 12" id="KW-1133">Transmembrane helix</keyword>
<feature type="transmembrane region" description="Helical" evidence="12">
    <location>
        <begin position="671"/>
        <end position="692"/>
    </location>
</feature>
<comment type="similarity">
    <text evidence="12">Belongs to the chloride channel (TC 2.A.49) family.</text>
</comment>
<evidence type="ECO:0000256" key="4">
    <source>
        <dbReference type="ARBA" id="ARBA00022692"/>
    </source>
</evidence>
<dbReference type="SUPFAM" id="SSF54631">
    <property type="entry name" value="CBS-domain pair"/>
    <property type="match status" value="1"/>
</dbReference>
<dbReference type="InterPro" id="IPR001807">
    <property type="entry name" value="ClC"/>
</dbReference>
<evidence type="ECO:0000256" key="13">
    <source>
        <dbReference type="SAM" id="MobiDB-lite"/>
    </source>
</evidence>
<name>A0ABM4HMW8_ODOVR</name>
<dbReference type="InterPro" id="IPR046342">
    <property type="entry name" value="CBS_dom_sf"/>
</dbReference>
<dbReference type="InterPro" id="IPR051280">
    <property type="entry name" value="Cl-channel/antiporter"/>
</dbReference>
<evidence type="ECO:0000256" key="2">
    <source>
        <dbReference type="ARBA" id="ARBA00022448"/>
    </source>
</evidence>
<evidence type="ECO:0000256" key="10">
    <source>
        <dbReference type="ARBA" id="ARBA00023214"/>
    </source>
</evidence>
<keyword evidence="10 12" id="KW-0868">Chloride</keyword>
<protein>
    <recommendedName>
        <fullName evidence="12">Chloride channel protein</fullName>
    </recommendedName>
</protein>
<dbReference type="Pfam" id="PF00654">
    <property type="entry name" value="Voltage_CLC"/>
    <property type="match status" value="2"/>
</dbReference>
<dbReference type="Gene3D" id="1.10.3080.10">
    <property type="entry name" value="Clc chloride channel"/>
    <property type="match status" value="2"/>
</dbReference>
<keyword evidence="15" id="KW-1185">Reference proteome</keyword>
<evidence type="ECO:0000256" key="9">
    <source>
        <dbReference type="ARBA" id="ARBA00023136"/>
    </source>
</evidence>
<keyword evidence="4 12" id="KW-0812">Transmembrane</keyword>
<feature type="transmembrane region" description="Helical" evidence="12">
    <location>
        <begin position="180"/>
        <end position="201"/>
    </location>
</feature>
<dbReference type="Pfam" id="PF00571">
    <property type="entry name" value="CBS"/>
    <property type="match status" value="1"/>
</dbReference>
<feature type="transmembrane region" description="Helical" evidence="12">
    <location>
        <begin position="501"/>
        <end position="523"/>
    </location>
</feature>
<feature type="compositionally biased region" description="Low complexity" evidence="13">
    <location>
        <begin position="21"/>
        <end position="38"/>
    </location>
</feature>
<sequence>MANVSKKVSWSGRDLDDDEAAPLLRRAARPGAPVGEAAPLLNGAGPAAARASPHSAFFRIGQLSSVELDDELLDPDMDPPHPFPREIPHNEKLLSLKYESLDYDNSENQLFLEEERRINHTAFRTVEIKRWVICAMVGILTGLVACFIDIVVEKLAGLKYRLVKDNIDRFTERGGLSFSLLLWAALNAAFVLLGSAIVAFVEPVAAGSGIPQIKCFLNGVKIPHVVRLKTLVIKVSGVILSVVGGLAVGKEGPMIHSGSVIAAGISQGRSTSLKRDFKIFEYFRRDTEKRDFVSAGAAAGVSAAFGAPVGGVLFSLEEGASFWNQFLTWRIFFASMISTFTLNFVLSIYHGNAWDLSSPGLINFGRFDTETMVYVIHEIPIFIAMGVVGKDGHRLQAWPSCRSQRSSWSHPCWLSWVAGEAHPGGRSSAWLGTAPQLSHSVLGWALHPRASPPAPCHLAAFPESHTPTCSFLIPGGILGAVFNALNYWLTMFRIRYVHRPCLQVVEATLVAAVTATAAFVLIYSSRDCQPLRGSSVSYPLQLFCADGEYNSMAAAFFNTPEKSVVSLFHDPPGSYNPVTLGLFTLVYFFLACWTYGLTVSAGVFIPSLLIGAAWGRLFGISLSYITGAAVWADPGKYALMGAAAQLGGIVRMTLSLTVIMMEATSNVTYGFPIMLVLMTAKIVGDVFIEGLYDMHIQLQSVPFLHWEAPVTSHSLTAREVMSTPVTCLRRREKVGVIVDVLSSTASNHNGFPVVEDADGTQPARLQGLILRSQLIVLLKHKVFVERSSMGLLRRRLRLKDFRDAYPRFPPIQSIHVSQDERECTMDLSEFMNPSPYTVPQEASLPRVFKLFRALGLRHLVVVDNCNQVVGMVTRKDLARYRLGKGGLEELSLAQT</sequence>